<organism evidence="1">
    <name type="scientific">marine sediment metagenome</name>
    <dbReference type="NCBI Taxonomy" id="412755"/>
    <lineage>
        <taxon>unclassified sequences</taxon>
        <taxon>metagenomes</taxon>
        <taxon>ecological metagenomes</taxon>
    </lineage>
</organism>
<comment type="caution">
    <text evidence="1">The sequence shown here is derived from an EMBL/GenBank/DDBJ whole genome shotgun (WGS) entry which is preliminary data.</text>
</comment>
<name>X1K0Q4_9ZZZZ</name>
<sequence>MDEEEYQKMIKRCLRCSICKWIPQIQIKSQKYASIRILAVFIAISGKADFTPAPAPQQ</sequence>
<accession>X1K0Q4</accession>
<proteinExistence type="predicted"/>
<reference evidence="1" key="1">
    <citation type="journal article" date="2014" name="Front. Microbiol.">
        <title>High frequency of phylogenetically diverse reductive dehalogenase-homologous genes in deep subseafloor sedimentary metagenomes.</title>
        <authorList>
            <person name="Kawai M."/>
            <person name="Futagami T."/>
            <person name="Toyoda A."/>
            <person name="Takaki Y."/>
            <person name="Nishi S."/>
            <person name="Hori S."/>
            <person name="Arai W."/>
            <person name="Tsubouchi T."/>
            <person name="Morono Y."/>
            <person name="Uchiyama I."/>
            <person name="Ito T."/>
            <person name="Fujiyama A."/>
            <person name="Inagaki F."/>
            <person name="Takami H."/>
        </authorList>
    </citation>
    <scope>NUCLEOTIDE SEQUENCE</scope>
    <source>
        <strain evidence="1">Expedition CK06-06</strain>
    </source>
</reference>
<evidence type="ECO:0000313" key="1">
    <source>
        <dbReference type="EMBL" id="GAI00063.1"/>
    </source>
</evidence>
<protein>
    <submittedName>
        <fullName evidence="1">Uncharacterized protein</fullName>
    </submittedName>
</protein>
<gene>
    <name evidence="1" type="ORF">S03H2_69781</name>
</gene>
<dbReference type="AlphaFoldDB" id="X1K0Q4"/>
<dbReference type="EMBL" id="BARU01046189">
    <property type="protein sequence ID" value="GAI00063.1"/>
    <property type="molecule type" value="Genomic_DNA"/>
</dbReference>